<dbReference type="Gene3D" id="3.30.450.20">
    <property type="entry name" value="PAS domain"/>
    <property type="match status" value="2"/>
</dbReference>
<dbReference type="CDD" id="cd00130">
    <property type="entry name" value="PAS"/>
    <property type="match status" value="1"/>
</dbReference>
<organism evidence="10 11">
    <name type="scientific">Hypsibius exemplaris</name>
    <name type="common">Freshwater tardigrade</name>
    <dbReference type="NCBI Taxonomy" id="2072580"/>
    <lineage>
        <taxon>Eukaryota</taxon>
        <taxon>Metazoa</taxon>
        <taxon>Ecdysozoa</taxon>
        <taxon>Tardigrada</taxon>
        <taxon>Eutardigrada</taxon>
        <taxon>Parachela</taxon>
        <taxon>Hypsibioidea</taxon>
        <taxon>Hypsibiidae</taxon>
        <taxon>Hypsibius</taxon>
    </lineage>
</organism>
<dbReference type="SMART" id="SM00353">
    <property type="entry name" value="HLH"/>
    <property type="match status" value="1"/>
</dbReference>
<dbReference type="GO" id="GO:0034751">
    <property type="term" value="C:aryl hydrocarbon receptor complex"/>
    <property type="evidence" value="ECO:0007669"/>
    <property type="project" value="TreeGrafter"/>
</dbReference>
<evidence type="ECO:0000259" key="9">
    <source>
        <dbReference type="PROSITE" id="PS50888"/>
    </source>
</evidence>
<feature type="domain" description="PAS" evidence="8">
    <location>
        <begin position="128"/>
        <end position="191"/>
    </location>
</feature>
<protein>
    <submittedName>
        <fullName evidence="10">Aryl hydrocarbon receptor</fullName>
    </submittedName>
</protein>
<feature type="region of interest" description="Disordered" evidence="7">
    <location>
        <begin position="380"/>
        <end position="400"/>
    </location>
</feature>
<dbReference type="PROSITE" id="PS50112">
    <property type="entry name" value="PAS"/>
    <property type="match status" value="1"/>
</dbReference>
<feature type="region of interest" description="Disordered" evidence="7">
    <location>
        <begin position="25"/>
        <end position="56"/>
    </location>
</feature>
<dbReference type="Pfam" id="PF08447">
    <property type="entry name" value="PAS_3"/>
    <property type="match status" value="1"/>
</dbReference>
<keyword evidence="11" id="KW-1185">Reference proteome</keyword>
<evidence type="ECO:0000313" key="11">
    <source>
        <dbReference type="Proteomes" id="UP000192578"/>
    </source>
</evidence>
<keyword evidence="10" id="KW-0675">Receptor</keyword>
<feature type="compositionally biased region" description="Polar residues" evidence="7">
    <location>
        <begin position="733"/>
        <end position="744"/>
    </location>
</feature>
<dbReference type="InterPro" id="IPR000014">
    <property type="entry name" value="PAS"/>
</dbReference>
<dbReference type="GO" id="GO:0046983">
    <property type="term" value="F:protein dimerization activity"/>
    <property type="evidence" value="ECO:0007669"/>
    <property type="project" value="InterPro"/>
</dbReference>
<dbReference type="OrthoDB" id="7788762at2759"/>
<dbReference type="Gene3D" id="4.10.280.10">
    <property type="entry name" value="Helix-loop-helix DNA-binding domain"/>
    <property type="match status" value="1"/>
</dbReference>
<keyword evidence="5" id="KW-0804">Transcription</keyword>
<dbReference type="AlphaFoldDB" id="A0A1W0WTD3"/>
<dbReference type="InterPro" id="IPR013655">
    <property type="entry name" value="PAS_fold_3"/>
</dbReference>
<keyword evidence="3" id="KW-0238">DNA-binding</keyword>
<dbReference type="GO" id="GO:0004879">
    <property type="term" value="F:nuclear receptor activity"/>
    <property type="evidence" value="ECO:0007669"/>
    <property type="project" value="TreeGrafter"/>
</dbReference>
<dbReference type="Pfam" id="PF00989">
    <property type="entry name" value="PAS"/>
    <property type="match status" value="1"/>
</dbReference>
<dbReference type="InterPro" id="IPR039091">
    <property type="entry name" value="AHR/AHRR"/>
</dbReference>
<dbReference type="EMBL" id="MTYJ01000049">
    <property type="protein sequence ID" value="OQV18461.1"/>
    <property type="molecule type" value="Genomic_DNA"/>
</dbReference>
<evidence type="ECO:0000256" key="2">
    <source>
        <dbReference type="ARBA" id="ARBA00023015"/>
    </source>
</evidence>
<dbReference type="SUPFAM" id="SSF47459">
    <property type="entry name" value="HLH, helix-loop-helix DNA-binding domain"/>
    <property type="match status" value="1"/>
</dbReference>
<feature type="compositionally biased region" description="Polar residues" evidence="7">
    <location>
        <begin position="705"/>
        <end position="725"/>
    </location>
</feature>
<dbReference type="InterPro" id="IPR011598">
    <property type="entry name" value="bHLH_dom"/>
</dbReference>
<feature type="compositionally biased region" description="Gly residues" evidence="7">
    <location>
        <begin position="32"/>
        <end position="41"/>
    </location>
</feature>
<dbReference type="FunFam" id="4.10.280.10:FF:000041">
    <property type="entry name" value="aryl hydrocarbon receptor repressor"/>
    <property type="match status" value="1"/>
</dbReference>
<dbReference type="InterPro" id="IPR036638">
    <property type="entry name" value="HLH_DNA-bd_sf"/>
</dbReference>
<dbReference type="Proteomes" id="UP000192578">
    <property type="component" value="Unassembled WGS sequence"/>
</dbReference>
<evidence type="ECO:0000256" key="7">
    <source>
        <dbReference type="SAM" id="MobiDB-lite"/>
    </source>
</evidence>
<reference evidence="11" key="1">
    <citation type="submission" date="2017-01" db="EMBL/GenBank/DDBJ databases">
        <title>Comparative genomics of anhydrobiosis in the tardigrade Hypsibius dujardini.</title>
        <authorList>
            <person name="Yoshida Y."/>
            <person name="Koutsovoulos G."/>
            <person name="Laetsch D."/>
            <person name="Stevens L."/>
            <person name="Kumar S."/>
            <person name="Horikawa D."/>
            <person name="Ishino K."/>
            <person name="Komine S."/>
            <person name="Tomita M."/>
            <person name="Blaxter M."/>
            <person name="Arakawa K."/>
        </authorList>
    </citation>
    <scope>NUCLEOTIDE SEQUENCE [LARGE SCALE GENOMIC DNA]</scope>
    <source>
        <strain evidence="11">Z151</strain>
    </source>
</reference>
<dbReference type="SUPFAM" id="SSF55785">
    <property type="entry name" value="PYP-like sensor domain (PAS domain)"/>
    <property type="match status" value="2"/>
</dbReference>
<dbReference type="GO" id="GO:0000976">
    <property type="term" value="F:transcription cis-regulatory region binding"/>
    <property type="evidence" value="ECO:0007669"/>
    <property type="project" value="TreeGrafter"/>
</dbReference>
<feature type="compositionally biased region" description="Low complexity" evidence="7">
    <location>
        <begin position="467"/>
        <end position="496"/>
    </location>
</feature>
<accession>A0A1W0WTD3</accession>
<sequence>MYATKRRRRSLKGSSSKICLSKSAYDTSHHGNSGGGCGGGNSSSLKSNPSKRHRERLNSELERIASLLPFEANILSKLDKLSILRLSVSYLRIKSYFHAIQLREQTYGGYDGPGGHKTSADHFHADPSLTRTDSVLKALNGFVLVLTVQGEVFFASSNIEEFLGFHQSDVIHQSVYELIHSEDRVELQKQLSWLGSPSAAAAHHPGSRMNPHDAFSSDNFQHLERSLTARFRCLLDNTSGFLRLEIRGRIGVLHGQNFHSAGEAPPGLLAICTPFGPATLPDNLPKESVFKSKLKLDLTIINIDTKGKDLLGWGGEESGCRSFYNALHPDDVLYAASAHRELSKTNSCVMYAHRMARKVVPGTALQWQWVQTTMKIIPKNGKPDHVSAAHRPLSDEEGKDLMTKRASITKLCDLDSDASLALANSAVSERSAGHGVEDSLSCTVTPTKAPKPPKKRPSPAANHRDPTSSSSSTSNNINNTSHYSAQPSSLSSGSSSTRRRKSFSTENVITARNGHGEIAAYSSPYHTESSLNYCAQNTYPTAIFLPTAVEQCSLIPYSGQYHHGTSAGFYSTGALPVSDSVLSVASHGVNGSTLLDRSYDLYAAAAYGSAADGLPSQGDYLKNYYKGMDTYPSNVYNTDHSSSHHHSSATKAAAAANGWMASSHHRQSVLVWNNGNSRPDMSLGFTPSTRTTSGVYSQGAPPVSAFSTTADSSSRHANNQVMSAQRSHDAENNKVTNGDDSSGASGIGLIKTAAPLHQSHNFSICEATNTMLESAG</sequence>
<comment type="subcellular location">
    <subcellularLocation>
        <location evidence="1">Nucleus</location>
    </subcellularLocation>
</comment>
<dbReference type="PANTHER" id="PTHR10649">
    <property type="entry name" value="ARYL HYDROCARBON RECEPTOR"/>
    <property type="match status" value="1"/>
</dbReference>
<proteinExistence type="predicted"/>
<evidence type="ECO:0000256" key="1">
    <source>
        <dbReference type="ARBA" id="ARBA00004123"/>
    </source>
</evidence>
<evidence type="ECO:0000313" key="10">
    <source>
        <dbReference type="EMBL" id="OQV18461.1"/>
    </source>
</evidence>
<keyword evidence="6" id="KW-0539">Nucleus</keyword>
<feature type="region of interest" description="Disordered" evidence="7">
    <location>
        <begin position="692"/>
        <end position="746"/>
    </location>
</feature>
<feature type="compositionally biased region" description="Basic and acidic residues" evidence="7">
    <location>
        <begin position="381"/>
        <end position="400"/>
    </location>
</feature>
<dbReference type="PROSITE" id="PS50888">
    <property type="entry name" value="BHLH"/>
    <property type="match status" value="1"/>
</dbReference>
<evidence type="ECO:0000259" key="8">
    <source>
        <dbReference type="PROSITE" id="PS50112"/>
    </source>
</evidence>
<dbReference type="InterPro" id="IPR013767">
    <property type="entry name" value="PAS_fold"/>
</dbReference>
<comment type="caution">
    <text evidence="10">The sequence shown here is derived from an EMBL/GenBank/DDBJ whole genome shotgun (WGS) entry which is preliminary data.</text>
</comment>
<evidence type="ECO:0000256" key="6">
    <source>
        <dbReference type="ARBA" id="ARBA00023242"/>
    </source>
</evidence>
<evidence type="ECO:0000256" key="4">
    <source>
        <dbReference type="ARBA" id="ARBA00023159"/>
    </source>
</evidence>
<dbReference type="Pfam" id="PF00010">
    <property type="entry name" value="HLH"/>
    <property type="match status" value="1"/>
</dbReference>
<keyword evidence="4" id="KW-0010">Activator</keyword>
<name>A0A1W0WTD3_HYPEX</name>
<dbReference type="SMART" id="SM00091">
    <property type="entry name" value="PAS"/>
    <property type="match status" value="2"/>
</dbReference>
<feature type="domain" description="BHLH" evidence="9">
    <location>
        <begin position="41"/>
        <end position="94"/>
    </location>
</feature>
<evidence type="ECO:0000256" key="3">
    <source>
        <dbReference type="ARBA" id="ARBA00023125"/>
    </source>
</evidence>
<dbReference type="GO" id="GO:0005634">
    <property type="term" value="C:nucleus"/>
    <property type="evidence" value="ECO:0007669"/>
    <property type="project" value="UniProtKB-SubCell"/>
</dbReference>
<dbReference type="PANTHER" id="PTHR10649:SF12">
    <property type="entry name" value="SPINELESS, ISOFORM C"/>
    <property type="match status" value="1"/>
</dbReference>
<dbReference type="InterPro" id="IPR035965">
    <property type="entry name" value="PAS-like_dom_sf"/>
</dbReference>
<evidence type="ECO:0000256" key="5">
    <source>
        <dbReference type="ARBA" id="ARBA00023163"/>
    </source>
</evidence>
<gene>
    <name evidence="10" type="ORF">BV898_07470</name>
</gene>
<feature type="region of interest" description="Disordered" evidence="7">
    <location>
        <begin position="428"/>
        <end position="509"/>
    </location>
</feature>
<keyword evidence="2" id="KW-0805">Transcription regulation</keyword>
<dbReference type="GO" id="GO:0006805">
    <property type="term" value="P:xenobiotic metabolic process"/>
    <property type="evidence" value="ECO:0007669"/>
    <property type="project" value="InterPro"/>
</dbReference>